<dbReference type="AlphaFoldDB" id="A0A3R6H2S3"/>
<protein>
    <submittedName>
        <fullName evidence="1">Uncharacterized protein</fullName>
    </submittedName>
</protein>
<reference evidence="1 2" key="1">
    <citation type="submission" date="2018-08" db="EMBL/GenBank/DDBJ databases">
        <title>A genome reference for cultivated species of the human gut microbiota.</title>
        <authorList>
            <person name="Zou Y."/>
            <person name="Xue W."/>
            <person name="Luo G."/>
        </authorList>
    </citation>
    <scope>NUCLEOTIDE SEQUENCE [LARGE SCALE GENOMIC DNA]</scope>
    <source>
        <strain evidence="1 2">AF31-21AC</strain>
    </source>
</reference>
<evidence type="ECO:0000313" key="2">
    <source>
        <dbReference type="Proteomes" id="UP000283586"/>
    </source>
</evidence>
<proteinExistence type="predicted"/>
<evidence type="ECO:0000313" key="1">
    <source>
        <dbReference type="EMBL" id="RHN10850.1"/>
    </source>
</evidence>
<gene>
    <name evidence="1" type="ORF">DWZ31_04705</name>
</gene>
<dbReference type="Proteomes" id="UP000283586">
    <property type="component" value="Unassembled WGS sequence"/>
</dbReference>
<organism evidence="1 2">
    <name type="scientific">Roseburia intestinalis</name>
    <dbReference type="NCBI Taxonomy" id="166486"/>
    <lineage>
        <taxon>Bacteria</taxon>
        <taxon>Bacillati</taxon>
        <taxon>Bacillota</taxon>
        <taxon>Clostridia</taxon>
        <taxon>Lachnospirales</taxon>
        <taxon>Lachnospiraceae</taxon>
        <taxon>Roseburia</taxon>
    </lineage>
</organism>
<sequence length="62" mass="7460">MRTFIRCHNYESGNSVCMTIRMYTSVYLSKTFQKSMLFIHKNEKQEIWMSLLHTGGTEYEEE</sequence>
<comment type="caution">
    <text evidence="1">The sequence shown here is derived from an EMBL/GenBank/DDBJ whole genome shotgun (WGS) entry which is preliminary data.</text>
</comment>
<name>A0A3R6H2S3_9FIRM</name>
<dbReference type="EMBL" id="QRQN01000004">
    <property type="protein sequence ID" value="RHN10850.1"/>
    <property type="molecule type" value="Genomic_DNA"/>
</dbReference>
<accession>A0A3R6H2S3</accession>